<evidence type="ECO:0000256" key="8">
    <source>
        <dbReference type="ARBA" id="ARBA00048679"/>
    </source>
</evidence>
<comment type="caution">
    <text evidence="9">The sequence shown here is derived from an EMBL/GenBank/DDBJ whole genome shotgun (WGS) entry which is preliminary data.</text>
</comment>
<keyword evidence="10" id="KW-1185">Reference proteome</keyword>
<dbReference type="STRING" id="35608.A0A2U1Q921"/>
<name>A0A2U1Q921_ARTAN</name>
<evidence type="ECO:0000256" key="1">
    <source>
        <dbReference type="ARBA" id="ARBA00012513"/>
    </source>
</evidence>
<gene>
    <name evidence="9" type="ORF">CTI12_AA062460</name>
</gene>
<evidence type="ECO:0000313" key="9">
    <source>
        <dbReference type="EMBL" id="PWA94412.1"/>
    </source>
</evidence>
<protein>
    <recommendedName>
        <fullName evidence="1">non-specific serine/threonine protein kinase</fullName>
        <ecNumber evidence="1">2.7.11.1</ecNumber>
    </recommendedName>
</protein>
<dbReference type="GO" id="GO:0004674">
    <property type="term" value="F:protein serine/threonine kinase activity"/>
    <property type="evidence" value="ECO:0007669"/>
    <property type="project" value="UniProtKB-KW"/>
</dbReference>
<evidence type="ECO:0000313" key="10">
    <source>
        <dbReference type="Proteomes" id="UP000245207"/>
    </source>
</evidence>
<dbReference type="EMBL" id="PKPP01000317">
    <property type="protein sequence ID" value="PWA94412.1"/>
    <property type="molecule type" value="Genomic_DNA"/>
</dbReference>
<dbReference type="PANTHER" id="PTHR45998:SF2">
    <property type="entry name" value="SERINE_THREONINE-PROTEIN KINASE 16"/>
    <property type="match status" value="1"/>
</dbReference>
<keyword evidence="6" id="KW-0067">ATP-binding</keyword>
<dbReference type="Proteomes" id="UP000245207">
    <property type="component" value="Unassembled WGS sequence"/>
</dbReference>
<keyword evidence="3" id="KW-0808">Transferase</keyword>
<comment type="catalytic activity">
    <reaction evidence="7">
        <text>L-threonyl-[protein] + ATP = O-phospho-L-threonyl-[protein] + ADP + H(+)</text>
        <dbReference type="Rhea" id="RHEA:46608"/>
        <dbReference type="Rhea" id="RHEA-COMP:11060"/>
        <dbReference type="Rhea" id="RHEA-COMP:11605"/>
        <dbReference type="ChEBI" id="CHEBI:15378"/>
        <dbReference type="ChEBI" id="CHEBI:30013"/>
        <dbReference type="ChEBI" id="CHEBI:30616"/>
        <dbReference type="ChEBI" id="CHEBI:61977"/>
        <dbReference type="ChEBI" id="CHEBI:456216"/>
        <dbReference type="EC" id="2.7.11.1"/>
    </reaction>
</comment>
<dbReference type="PANTHER" id="PTHR45998">
    <property type="entry name" value="SERINE/THREONINE-PROTEIN KINASE 16"/>
    <property type="match status" value="1"/>
</dbReference>
<dbReference type="GO" id="GO:0005524">
    <property type="term" value="F:ATP binding"/>
    <property type="evidence" value="ECO:0007669"/>
    <property type="project" value="UniProtKB-KW"/>
</dbReference>
<dbReference type="OrthoDB" id="248923at2759"/>
<keyword evidence="5 9" id="KW-0418">Kinase</keyword>
<evidence type="ECO:0000256" key="5">
    <source>
        <dbReference type="ARBA" id="ARBA00022777"/>
    </source>
</evidence>
<evidence type="ECO:0000256" key="4">
    <source>
        <dbReference type="ARBA" id="ARBA00022741"/>
    </source>
</evidence>
<reference evidence="9 10" key="1">
    <citation type="journal article" date="2018" name="Mol. Plant">
        <title>The genome of Artemisia annua provides insight into the evolution of Asteraceae family and artemisinin biosynthesis.</title>
        <authorList>
            <person name="Shen Q."/>
            <person name="Zhang L."/>
            <person name="Liao Z."/>
            <person name="Wang S."/>
            <person name="Yan T."/>
            <person name="Shi P."/>
            <person name="Liu M."/>
            <person name="Fu X."/>
            <person name="Pan Q."/>
            <person name="Wang Y."/>
            <person name="Lv Z."/>
            <person name="Lu X."/>
            <person name="Zhang F."/>
            <person name="Jiang W."/>
            <person name="Ma Y."/>
            <person name="Chen M."/>
            <person name="Hao X."/>
            <person name="Li L."/>
            <person name="Tang Y."/>
            <person name="Lv G."/>
            <person name="Zhou Y."/>
            <person name="Sun X."/>
            <person name="Brodelius P.E."/>
            <person name="Rose J.K.C."/>
            <person name="Tang K."/>
        </authorList>
    </citation>
    <scope>NUCLEOTIDE SEQUENCE [LARGE SCALE GENOMIC DNA]</scope>
    <source>
        <strain evidence="10">cv. Huhao1</strain>
        <tissue evidence="9">Leaf</tissue>
    </source>
</reference>
<keyword evidence="4" id="KW-0547">Nucleotide-binding</keyword>
<proteinExistence type="predicted"/>
<accession>A0A2U1Q921</accession>
<evidence type="ECO:0000256" key="7">
    <source>
        <dbReference type="ARBA" id="ARBA00047899"/>
    </source>
</evidence>
<dbReference type="AlphaFoldDB" id="A0A2U1Q921"/>
<evidence type="ECO:0000256" key="3">
    <source>
        <dbReference type="ARBA" id="ARBA00022679"/>
    </source>
</evidence>
<comment type="catalytic activity">
    <reaction evidence="8">
        <text>L-seryl-[protein] + ATP = O-phospho-L-seryl-[protein] + ADP + H(+)</text>
        <dbReference type="Rhea" id="RHEA:17989"/>
        <dbReference type="Rhea" id="RHEA-COMP:9863"/>
        <dbReference type="Rhea" id="RHEA-COMP:11604"/>
        <dbReference type="ChEBI" id="CHEBI:15378"/>
        <dbReference type="ChEBI" id="CHEBI:29999"/>
        <dbReference type="ChEBI" id="CHEBI:30616"/>
        <dbReference type="ChEBI" id="CHEBI:83421"/>
        <dbReference type="ChEBI" id="CHEBI:456216"/>
        <dbReference type="EC" id="2.7.11.1"/>
    </reaction>
</comment>
<dbReference type="InterPro" id="IPR052239">
    <property type="entry name" value="Ser/Thr-specific_kinases"/>
</dbReference>
<sequence length="349" mass="40029">MWLTLKEYKGWCMFHHLTGCKYNGTLLLRPQPKYTIMSKWLLGLIGFEGELMASIFSSDDWKLLGEKVLMKAQKHVLSQIRQKKLNWHKWTQDQRQQQRMAIAEDRNLQTDFRGCKVCPLQLCPLGVAKLIGRGEVLVAEVVQNVTRFHVLDCKSTFHIEDSIRWHTPRTKTLTEDESKEVVDGNTSLLKLHLTTHIKSSFRYLLGHPYGIITIQILPHMLHHLPDPLCQDNVYKRPQRKVGSFAHSSTGILPSYRTCYIISRIHYAKIMCISVPKGRYGASPFGYALGESGVSWQLAIINGQIKWPAGSKPPYPEAHHQFVSWILQPQATVRTCIDDIIIHVDKLIAN</sequence>
<keyword evidence="2" id="KW-0723">Serine/threonine-protein kinase</keyword>
<evidence type="ECO:0000256" key="6">
    <source>
        <dbReference type="ARBA" id="ARBA00022840"/>
    </source>
</evidence>
<organism evidence="9 10">
    <name type="scientific">Artemisia annua</name>
    <name type="common">Sweet wormwood</name>
    <dbReference type="NCBI Taxonomy" id="35608"/>
    <lineage>
        <taxon>Eukaryota</taxon>
        <taxon>Viridiplantae</taxon>
        <taxon>Streptophyta</taxon>
        <taxon>Embryophyta</taxon>
        <taxon>Tracheophyta</taxon>
        <taxon>Spermatophyta</taxon>
        <taxon>Magnoliopsida</taxon>
        <taxon>eudicotyledons</taxon>
        <taxon>Gunneridae</taxon>
        <taxon>Pentapetalae</taxon>
        <taxon>asterids</taxon>
        <taxon>campanulids</taxon>
        <taxon>Asterales</taxon>
        <taxon>Asteraceae</taxon>
        <taxon>Asteroideae</taxon>
        <taxon>Anthemideae</taxon>
        <taxon>Artemisiinae</taxon>
        <taxon>Artemisia</taxon>
    </lineage>
</organism>
<dbReference type="EC" id="2.7.11.1" evidence="1"/>
<dbReference type="GO" id="GO:0005737">
    <property type="term" value="C:cytoplasm"/>
    <property type="evidence" value="ECO:0007669"/>
    <property type="project" value="TreeGrafter"/>
</dbReference>
<evidence type="ECO:0000256" key="2">
    <source>
        <dbReference type="ARBA" id="ARBA00022527"/>
    </source>
</evidence>